<dbReference type="PANTHER" id="PTHR12334:SF6">
    <property type="entry name" value="BAG FAMILY MOLECULAR CHAPERONE REGULATOR 2"/>
    <property type="match status" value="1"/>
</dbReference>
<dbReference type="RefSeq" id="XP_003744072.1">
    <property type="nucleotide sequence ID" value="XM_003744024.2"/>
</dbReference>
<dbReference type="GeneID" id="100907233"/>
<evidence type="ECO:0000313" key="3">
    <source>
        <dbReference type="RefSeq" id="XP_003744072.1"/>
    </source>
</evidence>
<sequence>MSSRLLSCLDAIEKRVEIFRQAVQSLEIEKDSLVEILRRFGDSSELQSLPEAEQEELMLIRTRLLSRVTTVDVTVLTPRTEQQTSALVAVTEILDKLLTRFQKEECKHECERYLNSCLSDPTGPIDEKFQSKVVECTADDQKKIKKKLQAMLRQLEMEQDEQKQQEENLPNGDAHSHNNI</sequence>
<dbReference type="InterPro" id="IPR037689">
    <property type="entry name" value="BAG2"/>
</dbReference>
<reference evidence="3" key="1">
    <citation type="submission" date="2025-08" db="UniProtKB">
        <authorList>
            <consortium name="RefSeq"/>
        </authorList>
    </citation>
    <scope>IDENTIFICATION</scope>
</reference>
<proteinExistence type="predicted"/>
<accession>A0AAJ6QU94</accession>
<protein>
    <submittedName>
        <fullName evidence="3">BAG family molecular chaperone regulator 2 isoform X1</fullName>
    </submittedName>
</protein>
<feature type="region of interest" description="Disordered" evidence="1">
    <location>
        <begin position="155"/>
        <end position="180"/>
    </location>
</feature>
<dbReference type="GO" id="GO:0000774">
    <property type="term" value="F:adenyl-nucleotide exchange factor activity"/>
    <property type="evidence" value="ECO:0007669"/>
    <property type="project" value="InterPro"/>
</dbReference>
<dbReference type="KEGG" id="goe:100907233"/>
<evidence type="ECO:0000313" key="2">
    <source>
        <dbReference type="Proteomes" id="UP000694867"/>
    </source>
</evidence>
<dbReference type="GO" id="GO:0050821">
    <property type="term" value="P:protein stabilization"/>
    <property type="evidence" value="ECO:0007669"/>
    <property type="project" value="TreeGrafter"/>
</dbReference>
<dbReference type="Proteomes" id="UP000694867">
    <property type="component" value="Unplaced"/>
</dbReference>
<keyword evidence="2" id="KW-1185">Reference proteome</keyword>
<dbReference type="Gene3D" id="1.20.58.890">
    <property type="match status" value="1"/>
</dbReference>
<dbReference type="GO" id="GO:0051087">
    <property type="term" value="F:protein-folding chaperone binding"/>
    <property type="evidence" value="ECO:0007669"/>
    <property type="project" value="InterPro"/>
</dbReference>
<dbReference type="AlphaFoldDB" id="A0AAJ6QU94"/>
<name>A0AAJ6QU94_9ACAR</name>
<evidence type="ECO:0000256" key="1">
    <source>
        <dbReference type="SAM" id="MobiDB-lite"/>
    </source>
</evidence>
<gene>
    <name evidence="3" type="primary">LOC100907233</name>
</gene>
<dbReference type="PANTHER" id="PTHR12334">
    <property type="entry name" value="BAG FAMILY MOLECULAR CHAPERONE REGULATOR 2"/>
    <property type="match status" value="1"/>
</dbReference>
<organism evidence="2 3">
    <name type="scientific">Galendromus occidentalis</name>
    <name type="common">western predatory mite</name>
    <dbReference type="NCBI Taxonomy" id="34638"/>
    <lineage>
        <taxon>Eukaryota</taxon>
        <taxon>Metazoa</taxon>
        <taxon>Ecdysozoa</taxon>
        <taxon>Arthropoda</taxon>
        <taxon>Chelicerata</taxon>
        <taxon>Arachnida</taxon>
        <taxon>Acari</taxon>
        <taxon>Parasitiformes</taxon>
        <taxon>Mesostigmata</taxon>
        <taxon>Gamasina</taxon>
        <taxon>Phytoseioidea</taxon>
        <taxon>Phytoseiidae</taxon>
        <taxon>Typhlodrominae</taxon>
        <taxon>Galendromus</taxon>
    </lineage>
</organism>